<dbReference type="InterPro" id="IPR036789">
    <property type="entry name" value="Ribosomal_uL6-like_a/b-dom_sf"/>
</dbReference>
<protein>
    <submittedName>
        <fullName evidence="6">Ribosomal protein L6</fullName>
    </submittedName>
</protein>
<evidence type="ECO:0000256" key="3">
    <source>
        <dbReference type="ARBA" id="ARBA00023274"/>
    </source>
</evidence>
<dbReference type="Gene3D" id="3.90.930.12">
    <property type="entry name" value="Ribosomal protein L6, alpha-beta domain"/>
    <property type="match status" value="1"/>
</dbReference>
<dbReference type="PANTHER" id="PTHR11655">
    <property type="entry name" value="60S/50S RIBOSOMAL PROTEIN L6/L9"/>
    <property type="match status" value="1"/>
</dbReference>
<dbReference type="InterPro" id="IPR019906">
    <property type="entry name" value="Ribosomal_uL6_bac-type"/>
</dbReference>
<name>A0A2P1G7F7_9CHLO</name>
<dbReference type="PANTHER" id="PTHR11655:SF14">
    <property type="entry name" value="LARGE RIBOSOMAL SUBUNIT PROTEIN UL6M"/>
    <property type="match status" value="1"/>
</dbReference>
<evidence type="ECO:0000259" key="5">
    <source>
        <dbReference type="Pfam" id="PF00347"/>
    </source>
</evidence>
<sequence length="216" mass="24614">MNLKNKNFYQYQDKIELPETVTFSLQKSEFGSSQPDRFVFTGPLGTSIFSLQSLNSLKKDRVAFSFDTYSQTLDTTAQNIRVIYINSTSKSSLKLYKSILQNKCIGVSRGFLMYLKISGIGYRVTLVKNDSKDNVNANDVLHFKLGFSHDIRYEVPSGVRVFLQSPVSFCLFGLDINQLTQIAATIKNLRKPNAYKEKGIRLLNDKVTLKIRKKLK</sequence>
<accession>A0A2P1G7F7</accession>
<keyword evidence="2 4" id="KW-0689">Ribosomal protein</keyword>
<dbReference type="PRINTS" id="PR00059">
    <property type="entry name" value="RIBOSOMALL6"/>
</dbReference>
<evidence type="ECO:0000313" key="6">
    <source>
        <dbReference type="EMBL" id="AVM80900.1"/>
    </source>
</evidence>
<evidence type="ECO:0000256" key="2">
    <source>
        <dbReference type="ARBA" id="ARBA00022980"/>
    </source>
</evidence>
<dbReference type="AlphaFoldDB" id="A0A2P1G7F7"/>
<dbReference type="GO" id="GO:0006412">
    <property type="term" value="P:translation"/>
    <property type="evidence" value="ECO:0007669"/>
    <property type="project" value="InterPro"/>
</dbReference>
<keyword evidence="3 4" id="KW-0687">Ribonucleoprotein</keyword>
<dbReference type="EMBL" id="MF197533">
    <property type="protein sequence ID" value="AVM80900.1"/>
    <property type="molecule type" value="Genomic_DNA"/>
</dbReference>
<dbReference type="GO" id="GO:0005762">
    <property type="term" value="C:mitochondrial large ribosomal subunit"/>
    <property type="evidence" value="ECO:0007669"/>
    <property type="project" value="TreeGrafter"/>
</dbReference>
<dbReference type="GO" id="GO:0019843">
    <property type="term" value="F:rRNA binding"/>
    <property type="evidence" value="ECO:0007669"/>
    <property type="project" value="InterPro"/>
</dbReference>
<dbReference type="GO" id="GO:0003735">
    <property type="term" value="F:structural constituent of ribosome"/>
    <property type="evidence" value="ECO:0007669"/>
    <property type="project" value="InterPro"/>
</dbReference>
<reference evidence="6" key="1">
    <citation type="journal article" date="2018" name="Sci. Rep.">
        <title>Genome sequencing of Prototheca zopfii genotypes 1 and 2 provides evidence of a severe reduction in organellar genomes.</title>
        <authorList>
            <person name="Severgnini M."/>
            <person name="Lazzari B."/>
            <person name="Capra E."/>
            <person name="Chessa S."/>
            <person name="Luini M."/>
            <person name="Bordoni R."/>
            <person name="Castiglioni B."/>
            <person name="Ricchi M."/>
            <person name="Cremonesi P."/>
        </authorList>
    </citation>
    <scope>NUCLEOTIDE SEQUENCE</scope>
    <source>
        <strain evidence="6">SAG 2063</strain>
    </source>
</reference>
<evidence type="ECO:0000256" key="1">
    <source>
        <dbReference type="ARBA" id="ARBA00009356"/>
    </source>
</evidence>
<dbReference type="SUPFAM" id="SSF56053">
    <property type="entry name" value="Ribosomal protein L6"/>
    <property type="match status" value="1"/>
</dbReference>
<organism evidence="6">
    <name type="scientific">Prototheca zopfii</name>
    <dbReference type="NCBI Taxonomy" id="3112"/>
    <lineage>
        <taxon>Eukaryota</taxon>
        <taxon>Viridiplantae</taxon>
        <taxon>Chlorophyta</taxon>
        <taxon>core chlorophytes</taxon>
        <taxon>Trebouxiophyceae</taxon>
        <taxon>Chlorellales</taxon>
        <taxon>Chlorellaceae</taxon>
        <taxon>Prototheca</taxon>
    </lineage>
</organism>
<dbReference type="Pfam" id="PF00347">
    <property type="entry name" value="Ribosomal_L6"/>
    <property type="match status" value="1"/>
</dbReference>
<feature type="domain" description="Large ribosomal subunit protein uL6 alpha-beta" evidence="5">
    <location>
        <begin position="135"/>
        <end position="201"/>
    </location>
</feature>
<dbReference type="InterPro" id="IPR000702">
    <property type="entry name" value="Ribosomal_uL6-like"/>
</dbReference>
<evidence type="ECO:0000256" key="4">
    <source>
        <dbReference type="RuleBase" id="RU003869"/>
    </source>
</evidence>
<keyword evidence="6" id="KW-0496">Mitochondrion</keyword>
<proteinExistence type="inferred from homology"/>
<dbReference type="InterPro" id="IPR020040">
    <property type="entry name" value="Ribosomal_uL6_a/b-dom"/>
</dbReference>
<geneLocation type="mitochondrion" evidence="6"/>
<dbReference type="PIRSF" id="PIRSF002162">
    <property type="entry name" value="Ribosomal_L6"/>
    <property type="match status" value="1"/>
</dbReference>
<gene>
    <name evidence="6" type="primary">rpl6</name>
</gene>
<comment type="similarity">
    <text evidence="1 4">Belongs to the universal ribosomal protein uL6 family.</text>
</comment>